<sequence length="315" mass="36570">MKFYLGVTDFEWYNFLSQWENEDINFWQPGGNTNFRAINPGAPFLFKLKSPYNAIAGIGFFSSHAILPLDVAWSIFEERNGVESFFKFKEKIIHYRRSDNPYSKNPNIGCIVLTDPIFFDKSDWIEVPANWNRSIVQGKSYDTYNIEGRELWSKVDLLLNKYRLFERSESAKSQLVLAEPEAEYTKKYLTKVRLGQGAFRVQLTDAYSRRCSITGEKTLPVLEAAHIKPFSESGPNHISNGLLLRADLHKLYDSGYITLTKDYKVEISRKIKEEFENGKEYYKLHGSGLLVLPKDLSNRPDVKYIEWHNINIYNG</sequence>
<dbReference type="Pfam" id="PF13391">
    <property type="entry name" value="HNH_2"/>
    <property type="match status" value="1"/>
</dbReference>
<evidence type="ECO:0000313" key="2">
    <source>
        <dbReference type="EMBL" id="MPM09010.1"/>
    </source>
</evidence>
<dbReference type="AlphaFoldDB" id="A0A644WYL9"/>
<evidence type="ECO:0000259" key="1">
    <source>
        <dbReference type="Pfam" id="PF13391"/>
    </source>
</evidence>
<proteinExistence type="predicted"/>
<feature type="domain" description="HNH nuclease" evidence="1">
    <location>
        <begin position="211"/>
        <end position="259"/>
    </location>
</feature>
<organism evidence="2">
    <name type="scientific">bioreactor metagenome</name>
    <dbReference type="NCBI Taxonomy" id="1076179"/>
    <lineage>
        <taxon>unclassified sequences</taxon>
        <taxon>metagenomes</taxon>
        <taxon>ecological metagenomes</taxon>
    </lineage>
</organism>
<dbReference type="InterPro" id="IPR003615">
    <property type="entry name" value="HNH_nuc"/>
</dbReference>
<name>A0A644WYL9_9ZZZZ</name>
<accession>A0A644WYL9</accession>
<comment type="caution">
    <text evidence="2">The sequence shown here is derived from an EMBL/GenBank/DDBJ whole genome shotgun (WGS) entry which is preliminary data.</text>
</comment>
<dbReference type="EMBL" id="VSSQ01001518">
    <property type="protein sequence ID" value="MPM09010.1"/>
    <property type="molecule type" value="Genomic_DNA"/>
</dbReference>
<protein>
    <recommendedName>
        <fullName evidence="1">HNH nuclease domain-containing protein</fullName>
    </recommendedName>
</protein>
<reference evidence="2" key="1">
    <citation type="submission" date="2019-08" db="EMBL/GenBank/DDBJ databases">
        <authorList>
            <person name="Kucharzyk K."/>
            <person name="Murdoch R.W."/>
            <person name="Higgins S."/>
            <person name="Loffler F."/>
        </authorList>
    </citation>
    <scope>NUCLEOTIDE SEQUENCE</scope>
</reference>
<gene>
    <name evidence="2" type="ORF">SDC9_55326</name>
</gene>